<dbReference type="GO" id="GO:0005737">
    <property type="term" value="C:cytoplasm"/>
    <property type="evidence" value="ECO:0007669"/>
    <property type="project" value="TreeGrafter"/>
</dbReference>
<dbReference type="InterPro" id="IPR039742">
    <property type="entry name" value="Shq1"/>
</dbReference>
<dbReference type="InterPro" id="IPR008978">
    <property type="entry name" value="HSP20-like_chaperone"/>
</dbReference>
<dbReference type="GO" id="GO:0051082">
    <property type="term" value="F:unfolded protein binding"/>
    <property type="evidence" value="ECO:0007669"/>
    <property type="project" value="TreeGrafter"/>
</dbReference>
<reference evidence="4" key="1">
    <citation type="submission" date="2022-01" db="EMBL/GenBank/DDBJ databases">
        <title>Comparative genomics reveals a dynamic genome evolution in the ectomycorrhizal milk-cap (Lactarius) mushrooms.</title>
        <authorList>
            <consortium name="DOE Joint Genome Institute"/>
            <person name="Lebreton A."/>
            <person name="Tang N."/>
            <person name="Kuo A."/>
            <person name="LaButti K."/>
            <person name="Drula E."/>
            <person name="Barry K."/>
            <person name="Clum A."/>
            <person name="Lipzen A."/>
            <person name="Mousain D."/>
            <person name="Ng V."/>
            <person name="Wang R."/>
            <person name="Wang X."/>
            <person name="Dai Y."/>
            <person name="Henrissat B."/>
            <person name="Grigoriev I.V."/>
            <person name="Guerin-Laguette A."/>
            <person name="Yu F."/>
            <person name="Martin F.M."/>
        </authorList>
    </citation>
    <scope>NUCLEOTIDE SEQUENCE</scope>
    <source>
        <strain evidence="4">QP</strain>
    </source>
</reference>
<dbReference type="Proteomes" id="UP001201163">
    <property type="component" value="Unassembled WGS sequence"/>
</dbReference>
<protein>
    <submittedName>
        <fullName evidence="4">SHQ1-domain-containing protein</fullName>
    </submittedName>
</protein>
<comment type="caution">
    <text evidence="4">The sequence shown here is derived from an EMBL/GenBank/DDBJ whole genome shotgun (WGS) entry which is preliminary data.</text>
</comment>
<keyword evidence="5" id="KW-1185">Reference proteome</keyword>
<feature type="domain" description="SHQ1-like CS" evidence="3">
    <location>
        <begin position="3"/>
        <end position="39"/>
    </location>
</feature>
<organism evidence="4 5">
    <name type="scientific">Lactarius akahatsu</name>
    <dbReference type="NCBI Taxonomy" id="416441"/>
    <lineage>
        <taxon>Eukaryota</taxon>
        <taxon>Fungi</taxon>
        <taxon>Dikarya</taxon>
        <taxon>Basidiomycota</taxon>
        <taxon>Agaricomycotina</taxon>
        <taxon>Agaricomycetes</taxon>
        <taxon>Russulales</taxon>
        <taxon>Russulaceae</taxon>
        <taxon>Lactarius</taxon>
    </lineage>
</organism>
<dbReference type="GO" id="GO:0000493">
    <property type="term" value="P:box H/ACA snoRNP assembly"/>
    <property type="evidence" value="ECO:0007669"/>
    <property type="project" value="InterPro"/>
</dbReference>
<proteinExistence type="inferred from homology"/>
<evidence type="ECO:0000259" key="2">
    <source>
        <dbReference type="Pfam" id="PF04925"/>
    </source>
</evidence>
<dbReference type="EMBL" id="JAKELL010000001">
    <property type="protein sequence ID" value="KAH9001776.1"/>
    <property type="molecule type" value="Genomic_DNA"/>
</dbReference>
<dbReference type="Pfam" id="PF04925">
    <property type="entry name" value="SHQ1"/>
    <property type="match status" value="1"/>
</dbReference>
<evidence type="ECO:0000313" key="5">
    <source>
        <dbReference type="Proteomes" id="UP001201163"/>
    </source>
</evidence>
<feature type="domain" description="Shq1 C-terminal" evidence="2">
    <location>
        <begin position="208"/>
        <end position="392"/>
    </location>
</feature>
<accession>A0AAD4LTP3</accession>
<evidence type="ECO:0000313" key="4">
    <source>
        <dbReference type="EMBL" id="KAH9001776.1"/>
    </source>
</evidence>
<gene>
    <name evidence="4" type="ORF">EDB92DRAFT_1828732</name>
</gene>
<sequence length="421" mass="47009">MLTPRFSCSQNDRSVVVSVYCPAVRASEIEIHVSDALLTTSLLLSYDPASGYLMLTLTKQNPGENFPDLDLLGKLLAPPPQNAHRGPAIEVLGSQDSPNEYLEAAANDWSVRQTIPDTLPTLETSLHKPYGFLNAYTGYFLHVATTENEVNELGADAEILSPLDRRARRLQHEDSKWDPEHYMADFADSEQIEELLAWTHPYLASSSSVGDVVFTDGENATMLRLPRREYIASPQETRALYLTLVTLLFSYAYDARTTQHDPTPESAWTISALTPAFSALDPPPYPSGDIDVRELAQSLTPSYRRALAFPLYRHAARTPDVLLACGTRTVLRCLLELRAILDAHEVYYVYSRIWLDDFCRWIQACASEDSLKRLGQDVGRLNMSKNSLGWDLVALERAVLAAREGQSDSDDEEPESDKPAI</sequence>
<dbReference type="InterPro" id="IPR048696">
    <property type="entry name" value="SHQ1-like_CS"/>
</dbReference>
<dbReference type="GO" id="GO:0005654">
    <property type="term" value="C:nucleoplasm"/>
    <property type="evidence" value="ECO:0007669"/>
    <property type="project" value="TreeGrafter"/>
</dbReference>
<evidence type="ECO:0000256" key="1">
    <source>
        <dbReference type="ARBA" id="ARBA00005607"/>
    </source>
</evidence>
<dbReference type="InterPro" id="IPR007009">
    <property type="entry name" value="Shq1_C"/>
</dbReference>
<evidence type="ECO:0000259" key="3">
    <source>
        <dbReference type="Pfam" id="PF21413"/>
    </source>
</evidence>
<dbReference type="Pfam" id="PF21413">
    <property type="entry name" value="SHQ1-like_CS"/>
    <property type="match status" value="1"/>
</dbReference>
<dbReference type="Gene3D" id="2.60.40.790">
    <property type="match status" value="2"/>
</dbReference>
<name>A0AAD4LTP3_9AGAM</name>
<comment type="similarity">
    <text evidence="1">Belongs to the SHQ1 family.</text>
</comment>
<dbReference type="PANTHER" id="PTHR12967:SF0">
    <property type="entry name" value="PROTEIN SHQ1 HOMOLOG"/>
    <property type="match status" value="1"/>
</dbReference>
<dbReference type="PANTHER" id="PTHR12967">
    <property type="entry name" value="PROTEIN SHQ1 HOMOLOG"/>
    <property type="match status" value="1"/>
</dbReference>
<dbReference type="AlphaFoldDB" id="A0AAD4LTP3"/>